<dbReference type="InParanoid" id="A0A5C7EM82"/>
<organism evidence="1 2">
    <name type="scientific">Pelomicrobium methylotrophicum</name>
    <dbReference type="NCBI Taxonomy" id="2602750"/>
    <lineage>
        <taxon>Bacteria</taxon>
        <taxon>Pseudomonadati</taxon>
        <taxon>Pseudomonadota</taxon>
        <taxon>Hydrogenophilia</taxon>
        <taxon>Hydrogenophilia incertae sedis</taxon>
        <taxon>Pelomicrobium</taxon>
    </lineage>
</organism>
<reference evidence="1 2" key="1">
    <citation type="submission" date="2019-08" db="EMBL/GenBank/DDBJ databases">
        <title>Pelomicrobium methylotrophicum gen. nov., sp. nov. a moderately thermophilic, facultatively anaerobic, lithoautotrophic and methylotrophic bacterium isolated from a terrestrial mud volcano.</title>
        <authorList>
            <person name="Slobodkina G.B."/>
            <person name="Merkel A.Y."/>
            <person name="Slobodkin A.I."/>
        </authorList>
    </citation>
    <scope>NUCLEOTIDE SEQUENCE [LARGE SCALE GENOMIC DNA]</scope>
    <source>
        <strain evidence="1 2">SM250</strain>
    </source>
</reference>
<dbReference type="OrthoDB" id="9179874at2"/>
<protein>
    <submittedName>
        <fullName evidence="1">Aminomethyl transferase family protein</fullName>
    </submittedName>
</protein>
<name>A0A5C7EM82_9PROT</name>
<proteinExistence type="predicted"/>
<dbReference type="Gene3D" id="3.30.70.1400">
    <property type="entry name" value="Aminomethyltransferase beta-barrel domains"/>
    <property type="match status" value="1"/>
</dbReference>
<dbReference type="EMBL" id="VPFL01000005">
    <property type="protein sequence ID" value="TXF12693.1"/>
    <property type="molecule type" value="Genomic_DNA"/>
</dbReference>
<dbReference type="SUPFAM" id="SSF103025">
    <property type="entry name" value="Folate-binding domain"/>
    <property type="match status" value="1"/>
</dbReference>
<keyword evidence="2" id="KW-1185">Reference proteome</keyword>
<dbReference type="Gene3D" id="3.30.1360.120">
    <property type="entry name" value="Probable tRNA modification gtpase trme, domain 1"/>
    <property type="match status" value="2"/>
</dbReference>
<sequence length="233" mass="25152">MSNGTMTTATRISPLHGCIAALNPTWIEIHRMQVPLSFSTAVDEDRVRRRLGLCDVSCLDRFGLKGPGAAEWLACQGVNPPAGINRWEPLNGGGVIARLGTNEFFIEDGIQGSFATTLGSVLGRGTPAVYPVIRQDAAIAITGREAGSLLAQTCSFDFNGFDVNERLVVMTSMVGVSVLMIRSLRDEVPCYRIWCDGTYGPYLWRTLLEIAEELGGAAIGLGCLFPEVALRQT</sequence>
<comment type="caution">
    <text evidence="1">The sequence shown here is derived from an EMBL/GenBank/DDBJ whole genome shotgun (WGS) entry which is preliminary data.</text>
</comment>
<dbReference type="GO" id="GO:0016740">
    <property type="term" value="F:transferase activity"/>
    <property type="evidence" value="ECO:0007669"/>
    <property type="project" value="UniProtKB-KW"/>
</dbReference>
<evidence type="ECO:0000313" key="1">
    <source>
        <dbReference type="EMBL" id="TXF12693.1"/>
    </source>
</evidence>
<dbReference type="Proteomes" id="UP000321201">
    <property type="component" value="Unassembled WGS sequence"/>
</dbReference>
<keyword evidence="1" id="KW-0808">Transferase</keyword>
<evidence type="ECO:0000313" key="2">
    <source>
        <dbReference type="Proteomes" id="UP000321201"/>
    </source>
</evidence>
<accession>A0A5C7EM82</accession>
<dbReference type="InterPro" id="IPR027266">
    <property type="entry name" value="TrmE/GcvT-like"/>
</dbReference>
<gene>
    <name evidence="1" type="ORF">FR698_05565</name>
</gene>
<dbReference type="AlphaFoldDB" id="A0A5C7EM82"/>